<reference evidence="4" key="1">
    <citation type="journal article" date="2023" name="Commun. Biol.">
        <title>Genome analysis of Parmales, the sister group of diatoms, reveals the evolutionary specialization of diatoms from phago-mixotrophs to photoautotrophs.</title>
        <authorList>
            <person name="Ban H."/>
            <person name="Sato S."/>
            <person name="Yoshikawa S."/>
            <person name="Yamada K."/>
            <person name="Nakamura Y."/>
            <person name="Ichinomiya M."/>
            <person name="Sato N."/>
            <person name="Blanc-Mathieu R."/>
            <person name="Endo H."/>
            <person name="Kuwata A."/>
            <person name="Ogata H."/>
        </authorList>
    </citation>
    <scope>NUCLEOTIDE SEQUENCE [LARGE SCALE GENOMIC DNA]</scope>
</reference>
<comment type="caution">
    <text evidence="3">The sequence shown here is derived from an EMBL/GenBank/DDBJ whole genome shotgun (WGS) entry which is preliminary data.</text>
</comment>
<evidence type="ECO:0008006" key="5">
    <source>
        <dbReference type="Google" id="ProtNLM"/>
    </source>
</evidence>
<protein>
    <recommendedName>
        <fullName evidence="5">DUF1664 domain-containing protein</fullName>
    </recommendedName>
</protein>
<feature type="compositionally biased region" description="Polar residues" evidence="2">
    <location>
        <begin position="239"/>
        <end position="250"/>
    </location>
</feature>
<name>A0A9W6ZT97_9STRA</name>
<evidence type="ECO:0000256" key="1">
    <source>
        <dbReference type="SAM" id="Coils"/>
    </source>
</evidence>
<proteinExistence type="predicted"/>
<evidence type="ECO:0000313" key="4">
    <source>
        <dbReference type="Proteomes" id="UP001162640"/>
    </source>
</evidence>
<dbReference type="Proteomes" id="UP001162640">
    <property type="component" value="Unassembled WGS sequence"/>
</dbReference>
<dbReference type="AlphaFoldDB" id="A0A9W6ZT97"/>
<feature type="compositionally biased region" description="Basic and acidic residues" evidence="2">
    <location>
        <begin position="266"/>
        <end position="276"/>
    </location>
</feature>
<keyword evidence="1" id="KW-0175">Coiled coil</keyword>
<organism evidence="3 4">
    <name type="scientific">Triparma laevis f. inornata</name>
    <dbReference type="NCBI Taxonomy" id="1714386"/>
    <lineage>
        <taxon>Eukaryota</taxon>
        <taxon>Sar</taxon>
        <taxon>Stramenopiles</taxon>
        <taxon>Ochrophyta</taxon>
        <taxon>Bolidophyceae</taxon>
        <taxon>Parmales</taxon>
        <taxon>Triparmaceae</taxon>
        <taxon>Triparma</taxon>
    </lineage>
</organism>
<evidence type="ECO:0000256" key="2">
    <source>
        <dbReference type="SAM" id="MobiDB-lite"/>
    </source>
</evidence>
<dbReference type="Gene3D" id="1.10.287.2480">
    <property type="match status" value="1"/>
</dbReference>
<dbReference type="EMBL" id="BLQM01000075">
    <property type="protein sequence ID" value="GMH60057.1"/>
    <property type="molecule type" value="Genomic_DNA"/>
</dbReference>
<evidence type="ECO:0000313" key="3">
    <source>
        <dbReference type="EMBL" id="GMH60057.1"/>
    </source>
</evidence>
<feature type="coiled-coil region" evidence="1">
    <location>
        <begin position="134"/>
        <end position="161"/>
    </location>
</feature>
<sequence>MVGSAAAARAAGPLSSSLAQWGLLGVLGLQSFQTVPSDSFKDSLNSVLKYLLTLTSSSSSSTGSLSPPQSIIIHNPASTTSTSQLSTTLMLGCSIWGTYTVLQTFPTLNNLLPVTKTFFRTSISALGKTIINVRDTLSKKLKDLTSKVQSLQDTADSTNNSVTKMQSTQSEIVSDVQSVQSSVQRVESTLESNSNLLTSSHRGVRLLAAYVCSMLPDSSGLKKELANFVTKESDDPHGNTGNINQQQLRQQVPPELMQPKTPEGGRSGEKFEDGDEVRRILSLIGCGEGS</sequence>
<gene>
    <name evidence="3" type="ORF">TL16_g02961</name>
</gene>
<accession>A0A9W6ZT97</accession>
<feature type="region of interest" description="Disordered" evidence="2">
    <location>
        <begin position="232"/>
        <end position="276"/>
    </location>
</feature>